<reference evidence="1" key="1">
    <citation type="submission" date="2020-08" db="EMBL/GenBank/DDBJ databases">
        <title>Multicomponent nature underlies the extraordinary mechanical properties of spider dragline silk.</title>
        <authorList>
            <person name="Kono N."/>
            <person name="Nakamura H."/>
            <person name="Mori M."/>
            <person name="Yoshida Y."/>
            <person name="Ohtoshi R."/>
            <person name="Malay A.D."/>
            <person name="Moran D.A.P."/>
            <person name="Tomita M."/>
            <person name="Numata K."/>
            <person name="Arakawa K."/>
        </authorList>
    </citation>
    <scope>NUCLEOTIDE SEQUENCE</scope>
</reference>
<name>A0A8X6Q731_NEPPI</name>
<gene>
    <name evidence="1" type="ORF">NPIL_600981</name>
</gene>
<evidence type="ECO:0000313" key="1">
    <source>
        <dbReference type="EMBL" id="GFT99335.1"/>
    </source>
</evidence>
<dbReference type="AlphaFoldDB" id="A0A8X6Q731"/>
<comment type="caution">
    <text evidence="1">The sequence shown here is derived from an EMBL/GenBank/DDBJ whole genome shotgun (WGS) entry which is preliminary data.</text>
</comment>
<proteinExistence type="predicted"/>
<evidence type="ECO:0000313" key="2">
    <source>
        <dbReference type="Proteomes" id="UP000887013"/>
    </source>
</evidence>
<dbReference type="EMBL" id="BMAW01122535">
    <property type="protein sequence ID" value="GFT99335.1"/>
    <property type="molecule type" value="Genomic_DNA"/>
</dbReference>
<accession>A0A8X6Q731</accession>
<dbReference type="Proteomes" id="UP000887013">
    <property type="component" value="Unassembled WGS sequence"/>
</dbReference>
<sequence>MVRQNFHSDIELSATVVVIGTGFGSPIWRVDIYSILEEESERGESLVSVKQRVLSGLRTGKIHVGQDNAVDSKKFGSKI</sequence>
<organism evidence="1 2">
    <name type="scientific">Nephila pilipes</name>
    <name type="common">Giant wood spider</name>
    <name type="synonym">Nephila maculata</name>
    <dbReference type="NCBI Taxonomy" id="299642"/>
    <lineage>
        <taxon>Eukaryota</taxon>
        <taxon>Metazoa</taxon>
        <taxon>Ecdysozoa</taxon>
        <taxon>Arthropoda</taxon>
        <taxon>Chelicerata</taxon>
        <taxon>Arachnida</taxon>
        <taxon>Araneae</taxon>
        <taxon>Araneomorphae</taxon>
        <taxon>Entelegynae</taxon>
        <taxon>Araneoidea</taxon>
        <taxon>Nephilidae</taxon>
        <taxon>Nephila</taxon>
    </lineage>
</organism>
<keyword evidence="2" id="KW-1185">Reference proteome</keyword>
<protein>
    <submittedName>
        <fullName evidence="1">Uncharacterized protein</fullName>
    </submittedName>
</protein>